<feature type="transmembrane region" description="Helical" evidence="8">
    <location>
        <begin position="180"/>
        <end position="199"/>
    </location>
</feature>
<keyword evidence="7 9" id="KW-0496">Mitochondrion</keyword>
<keyword evidence="5 8" id="KW-0472">Membrane</keyword>
<dbReference type="GO" id="GO:0008137">
    <property type="term" value="F:NADH dehydrogenase (ubiquinone) activity"/>
    <property type="evidence" value="ECO:0007669"/>
    <property type="project" value="UniProtKB-EC"/>
</dbReference>
<evidence type="ECO:0000313" key="9">
    <source>
        <dbReference type="EMBL" id="ABX45148.1"/>
    </source>
</evidence>
<comment type="similarity">
    <text evidence="2 6">Belongs to the complex I subunit 1 family.</text>
</comment>
<dbReference type="HAMAP" id="MF_01350">
    <property type="entry name" value="NDH1_NuoH"/>
    <property type="match status" value="1"/>
</dbReference>
<evidence type="ECO:0000256" key="4">
    <source>
        <dbReference type="ARBA" id="ARBA00022989"/>
    </source>
</evidence>
<comment type="subcellular location">
    <subcellularLocation>
        <location evidence="1">Membrane</location>
        <topology evidence="1">Multi-pass membrane protein</topology>
    </subcellularLocation>
    <subcellularLocation>
        <location evidence="6">Mitochondrion inner membrane</location>
        <topology evidence="6">Multi-pass membrane protein</topology>
    </subcellularLocation>
</comment>
<accession>B2XX26</accession>
<evidence type="ECO:0000256" key="2">
    <source>
        <dbReference type="ARBA" id="ARBA00010535"/>
    </source>
</evidence>
<dbReference type="AlphaFoldDB" id="B2XX26"/>
<feature type="transmembrane region" description="Helical" evidence="8">
    <location>
        <begin position="298"/>
        <end position="318"/>
    </location>
</feature>
<dbReference type="EC" id="7.1.1.2" evidence="7"/>
<dbReference type="PROSITE" id="PS00668">
    <property type="entry name" value="COMPLEX1_ND1_2"/>
    <property type="match status" value="1"/>
</dbReference>
<gene>
    <name evidence="9" type="primary">nad1</name>
</gene>
<protein>
    <recommendedName>
        <fullName evidence="7">NADH-ubiquinone oxidoreductase chain 1</fullName>
        <ecNumber evidence="7">7.1.1.2</ecNumber>
    </recommendedName>
</protein>
<keyword evidence="4 8" id="KW-1133">Transmembrane helix</keyword>
<geneLocation type="mitochondrion" evidence="9"/>
<dbReference type="InterPro" id="IPR001694">
    <property type="entry name" value="NADH_UbQ_OxRdtase_su1/FPO"/>
</dbReference>
<dbReference type="InterPro" id="IPR018086">
    <property type="entry name" value="NADH_UbQ_OxRdtase_su1_CS"/>
</dbReference>
<evidence type="ECO:0000256" key="1">
    <source>
        <dbReference type="ARBA" id="ARBA00004141"/>
    </source>
</evidence>
<dbReference type="PANTHER" id="PTHR11432">
    <property type="entry name" value="NADH DEHYDROGENASE SUBUNIT 1"/>
    <property type="match status" value="1"/>
</dbReference>
<keyword evidence="7" id="KW-0830">Ubiquinone</keyword>
<dbReference type="EMBL" id="EU275726">
    <property type="protein sequence ID" value="ABX45148.1"/>
    <property type="molecule type" value="Genomic_DNA"/>
</dbReference>
<organism evidence="9">
    <name type="scientific">Heterostelium pallidum</name>
    <name type="common">Cellular slime mold</name>
    <name type="synonym">Polysphondylium pallidum</name>
    <dbReference type="NCBI Taxonomy" id="13642"/>
    <lineage>
        <taxon>Eukaryota</taxon>
        <taxon>Amoebozoa</taxon>
        <taxon>Evosea</taxon>
        <taxon>Eumycetozoa</taxon>
        <taxon>Dictyostelia</taxon>
        <taxon>Acytosteliales</taxon>
        <taxon>Acytosteliaceae</taxon>
        <taxon>Heterostelium</taxon>
    </lineage>
</organism>
<comment type="catalytic activity">
    <reaction evidence="7">
        <text>a ubiquinone + NADH + 5 H(+)(in) = a ubiquinol + NAD(+) + 4 H(+)(out)</text>
        <dbReference type="Rhea" id="RHEA:29091"/>
        <dbReference type="Rhea" id="RHEA-COMP:9565"/>
        <dbReference type="Rhea" id="RHEA-COMP:9566"/>
        <dbReference type="ChEBI" id="CHEBI:15378"/>
        <dbReference type="ChEBI" id="CHEBI:16389"/>
        <dbReference type="ChEBI" id="CHEBI:17976"/>
        <dbReference type="ChEBI" id="CHEBI:57540"/>
        <dbReference type="ChEBI" id="CHEBI:57945"/>
        <dbReference type="EC" id="7.1.1.2"/>
    </reaction>
</comment>
<feature type="transmembrane region" description="Helical" evidence="8">
    <location>
        <begin position="259"/>
        <end position="278"/>
    </location>
</feature>
<reference evidence="9" key="1">
    <citation type="journal article" date="2008" name="Mol. Biol. Evol.">
        <title>Mitochondrial genome evolution in the social amoebae.</title>
        <authorList>
            <person name="Heidel A.J."/>
            <person name="Gloeckner G."/>
        </authorList>
    </citation>
    <scope>NUCLEOTIDE SEQUENCE</scope>
    <source>
        <strain evidence="9">PN500</strain>
    </source>
</reference>
<proteinExistence type="inferred from homology"/>
<evidence type="ECO:0000256" key="3">
    <source>
        <dbReference type="ARBA" id="ARBA00022692"/>
    </source>
</evidence>
<evidence type="ECO:0000256" key="6">
    <source>
        <dbReference type="RuleBase" id="RU000471"/>
    </source>
</evidence>
<dbReference type="PROSITE" id="PS00667">
    <property type="entry name" value="COMPLEX1_ND1_1"/>
    <property type="match status" value="1"/>
</dbReference>
<feature type="transmembrane region" description="Helical" evidence="8">
    <location>
        <begin position="228"/>
        <end position="252"/>
    </location>
</feature>
<dbReference type="GO" id="GO:0003954">
    <property type="term" value="F:NADH dehydrogenase activity"/>
    <property type="evidence" value="ECO:0007669"/>
    <property type="project" value="TreeGrafter"/>
</dbReference>
<sequence length="319" mass="35284">MISLIIESVIKSLSIIVGILIIVAYTTLYERKVMAAIQKRRGPNVVGILGLLQPLADGLKLVLKETIIPIAANKEIFIIAPILTFTVSLLLWSIMPIGPISFLANINSGILFILAIGSLGVYGIILAGWASNSKYAFLGGLRSAAQMVSYEVSLGLIILTIICYTNTLNLQEIMISQKNIWNIITLLPAGIMCYITCLAETNRPPFDLPEAEAELVAGYNVEYSSTGFALFFLGEYANIIFMSTLMVILFLGGCIETSFLAYIGFSLKIIFMVFTFIWVRATLPRYRYDQLMYLGWKVLLPVSLMYYISIVTIIVGLVK</sequence>
<dbReference type="GO" id="GO:0005743">
    <property type="term" value="C:mitochondrial inner membrane"/>
    <property type="evidence" value="ECO:0007669"/>
    <property type="project" value="UniProtKB-SubCell"/>
</dbReference>
<feature type="transmembrane region" description="Helical" evidence="8">
    <location>
        <begin position="12"/>
        <end position="29"/>
    </location>
</feature>
<feature type="transmembrane region" description="Helical" evidence="8">
    <location>
        <begin position="150"/>
        <end position="168"/>
    </location>
</feature>
<evidence type="ECO:0000256" key="8">
    <source>
        <dbReference type="SAM" id="Phobius"/>
    </source>
</evidence>
<dbReference type="PANTHER" id="PTHR11432:SF3">
    <property type="entry name" value="NADH-UBIQUINONE OXIDOREDUCTASE CHAIN 1"/>
    <property type="match status" value="1"/>
</dbReference>
<dbReference type="Pfam" id="PF00146">
    <property type="entry name" value="NADHdh"/>
    <property type="match status" value="1"/>
</dbReference>
<feature type="transmembrane region" description="Helical" evidence="8">
    <location>
        <begin position="109"/>
        <end position="130"/>
    </location>
</feature>
<name>B2XX26_HETPA</name>
<dbReference type="GO" id="GO:0009060">
    <property type="term" value="P:aerobic respiration"/>
    <property type="evidence" value="ECO:0007669"/>
    <property type="project" value="TreeGrafter"/>
</dbReference>
<keyword evidence="3 6" id="KW-0812">Transmembrane</keyword>
<evidence type="ECO:0000256" key="7">
    <source>
        <dbReference type="RuleBase" id="RU000473"/>
    </source>
</evidence>
<keyword evidence="6" id="KW-0520">NAD</keyword>
<feature type="transmembrane region" description="Helical" evidence="8">
    <location>
        <begin position="76"/>
        <end position="97"/>
    </location>
</feature>
<evidence type="ECO:0000256" key="5">
    <source>
        <dbReference type="ARBA" id="ARBA00023136"/>
    </source>
</evidence>